<gene>
    <name evidence="1" type="ORF">B0T26DRAFT_678704</name>
</gene>
<dbReference type="AlphaFoldDB" id="A0AA40A4Z6"/>
<dbReference type="SUPFAM" id="SSF55729">
    <property type="entry name" value="Acyl-CoA N-acyltransferases (Nat)"/>
    <property type="match status" value="1"/>
</dbReference>
<dbReference type="RefSeq" id="XP_060292562.1">
    <property type="nucleotide sequence ID" value="XM_060440262.1"/>
</dbReference>
<reference evidence="1" key="1">
    <citation type="submission" date="2023-06" db="EMBL/GenBank/DDBJ databases">
        <title>Genome-scale phylogeny and comparative genomics of the fungal order Sordariales.</title>
        <authorList>
            <consortium name="Lawrence Berkeley National Laboratory"/>
            <person name="Hensen N."/>
            <person name="Bonometti L."/>
            <person name="Westerberg I."/>
            <person name="Brannstrom I.O."/>
            <person name="Guillou S."/>
            <person name="Cros-Aarteil S."/>
            <person name="Calhoun S."/>
            <person name="Haridas S."/>
            <person name="Kuo A."/>
            <person name="Mondo S."/>
            <person name="Pangilinan J."/>
            <person name="Riley R."/>
            <person name="LaButti K."/>
            <person name="Andreopoulos B."/>
            <person name="Lipzen A."/>
            <person name="Chen C."/>
            <person name="Yanf M."/>
            <person name="Daum C."/>
            <person name="Ng V."/>
            <person name="Clum A."/>
            <person name="Steindorff A."/>
            <person name="Ohm R."/>
            <person name="Martin F."/>
            <person name="Silar P."/>
            <person name="Natvig D."/>
            <person name="Lalanne C."/>
            <person name="Gautier V."/>
            <person name="Ament-velasquez S.L."/>
            <person name="Kruys A."/>
            <person name="Hutchinson M.I."/>
            <person name="Powell A.J."/>
            <person name="Barry K."/>
            <person name="Miller A.N."/>
            <person name="Grigoriev I.V."/>
            <person name="Debuchy R."/>
            <person name="Gladieux P."/>
            <person name="Thoren M.H."/>
            <person name="Johannesson H."/>
        </authorList>
    </citation>
    <scope>NUCLEOTIDE SEQUENCE</scope>
    <source>
        <strain evidence="1">SMH2392-1A</strain>
    </source>
</reference>
<dbReference type="GeneID" id="85323532"/>
<comment type="caution">
    <text evidence="1">The sequence shown here is derived from an EMBL/GenBank/DDBJ whole genome shotgun (WGS) entry which is preliminary data.</text>
</comment>
<dbReference type="Gene3D" id="3.40.630.30">
    <property type="match status" value="1"/>
</dbReference>
<dbReference type="EMBL" id="JAUIRO010000006">
    <property type="protein sequence ID" value="KAK0709258.1"/>
    <property type="molecule type" value="Genomic_DNA"/>
</dbReference>
<protein>
    <recommendedName>
        <fullName evidence="3">N-acetyltransferase domain-containing protein</fullName>
    </recommendedName>
</protein>
<accession>A0AA40A4Z6</accession>
<name>A0AA40A4Z6_9PEZI</name>
<evidence type="ECO:0000313" key="2">
    <source>
        <dbReference type="Proteomes" id="UP001172101"/>
    </source>
</evidence>
<dbReference type="Proteomes" id="UP001172101">
    <property type="component" value="Unassembled WGS sequence"/>
</dbReference>
<proteinExistence type="predicted"/>
<sequence>MAFVRPFKPEDTQDCKFICRDTLPPSLQSSEGGIRAAPYLWLLQFTHLFPENCFVLDDGEGKTVGYVIGVPDVYAFAEAYPRYVAEVLGSEQGRADVPVPRQLATREPSTVADPATGNPALNVDALAQEAYNFDWLVWGNADKRALNAAYRSVLHINLLAPFRGQGWGRKMIDAFAQSVRRSAADVKDDEGKPRYSYGRGIHLGISGENTKVVPFYERVGFRVYPGGEKINNVWMVMDL</sequence>
<evidence type="ECO:0008006" key="3">
    <source>
        <dbReference type="Google" id="ProtNLM"/>
    </source>
</evidence>
<evidence type="ECO:0000313" key="1">
    <source>
        <dbReference type="EMBL" id="KAK0709258.1"/>
    </source>
</evidence>
<dbReference type="InterPro" id="IPR016181">
    <property type="entry name" value="Acyl_CoA_acyltransferase"/>
</dbReference>
<organism evidence="1 2">
    <name type="scientific">Lasiosphaeria miniovina</name>
    <dbReference type="NCBI Taxonomy" id="1954250"/>
    <lineage>
        <taxon>Eukaryota</taxon>
        <taxon>Fungi</taxon>
        <taxon>Dikarya</taxon>
        <taxon>Ascomycota</taxon>
        <taxon>Pezizomycotina</taxon>
        <taxon>Sordariomycetes</taxon>
        <taxon>Sordariomycetidae</taxon>
        <taxon>Sordariales</taxon>
        <taxon>Lasiosphaeriaceae</taxon>
        <taxon>Lasiosphaeria</taxon>
    </lineage>
</organism>
<keyword evidence="2" id="KW-1185">Reference proteome</keyword>